<evidence type="ECO:0000256" key="1">
    <source>
        <dbReference type="SAM" id="MobiDB-lite"/>
    </source>
</evidence>
<gene>
    <name evidence="2" type="ORF">DSM109990_04154</name>
</gene>
<dbReference type="EMBL" id="CP085153">
    <property type="protein sequence ID" value="UOA17255.1"/>
    <property type="molecule type" value="Genomic_DNA"/>
</dbReference>
<name>A0ABY3ZRK5_9RHOB</name>
<geneLocation type="plasmid" evidence="2 3">
    <name>pDSM109990_i</name>
</geneLocation>
<keyword evidence="2" id="KW-0614">Plasmid</keyword>
<sequence length="199" mass="22725">MRDFQDEYFAAVGAPSGLTRTGPKRERKTRKEWQEEKERLRLYADTLETVETDKLALHNDRKALDQKTAETDDREVKLTKQAVKIHQAQTATSTKSEKLAVREADLHKRESDYNERYGDLLVREMNVEMSESEIASKKKELSRVALFADRALERLSEWLDVEPGKSIGAQLKKLSAAIRAAVAPDKPEDLSDDDYGPDF</sequence>
<reference evidence="3" key="1">
    <citation type="journal article" date="2022" name="Microorganisms">
        <title>Beyond the ABCs#Discovery of Three New Plasmid Types in Rhodobacterales (RepQ, RepY, RepW).</title>
        <authorList>
            <person name="Freese H.M."/>
            <person name="Ringel V."/>
            <person name="Overmann J."/>
            <person name="Petersen J."/>
        </authorList>
    </citation>
    <scope>NUCLEOTIDE SEQUENCE [LARGE SCALE GENOMIC DNA]</scope>
    <source>
        <strain evidence="3">DSM 109990</strain>
        <plasmid evidence="3">pDSM109990_i</plasmid>
    </source>
</reference>
<accession>A0ABY3ZRK5</accession>
<dbReference type="Proteomes" id="UP000831019">
    <property type="component" value="Plasmid pDSM109990_i"/>
</dbReference>
<keyword evidence="3" id="KW-1185">Reference proteome</keyword>
<evidence type="ECO:0000313" key="3">
    <source>
        <dbReference type="Proteomes" id="UP000831019"/>
    </source>
</evidence>
<feature type="region of interest" description="Disordered" evidence="1">
    <location>
        <begin position="13"/>
        <end position="32"/>
    </location>
</feature>
<protein>
    <submittedName>
        <fullName evidence="2">Uncharacterized protein</fullName>
    </submittedName>
</protein>
<organism evidence="2 3">
    <name type="scientific">Sulfitobacter dubius</name>
    <dbReference type="NCBI Taxonomy" id="218673"/>
    <lineage>
        <taxon>Bacteria</taxon>
        <taxon>Pseudomonadati</taxon>
        <taxon>Pseudomonadota</taxon>
        <taxon>Alphaproteobacteria</taxon>
        <taxon>Rhodobacterales</taxon>
        <taxon>Roseobacteraceae</taxon>
        <taxon>Sulfitobacter</taxon>
    </lineage>
</organism>
<proteinExistence type="predicted"/>
<evidence type="ECO:0000313" key="2">
    <source>
        <dbReference type="EMBL" id="UOA17255.1"/>
    </source>
</evidence>